<feature type="repeat" description="ANK" evidence="3">
    <location>
        <begin position="228"/>
        <end position="260"/>
    </location>
</feature>
<dbReference type="InterPro" id="IPR002110">
    <property type="entry name" value="Ankyrin_rpt"/>
</dbReference>
<name>A0A367K7T3_RHIST</name>
<dbReference type="PRINTS" id="PR01415">
    <property type="entry name" value="ANKYRIN"/>
</dbReference>
<dbReference type="PANTHER" id="PTHR24171">
    <property type="entry name" value="ANKYRIN REPEAT DOMAIN-CONTAINING PROTEIN 39-RELATED"/>
    <property type="match status" value="1"/>
</dbReference>
<accession>A0A367K7T3</accession>
<dbReference type="InterPro" id="IPR036770">
    <property type="entry name" value="Ankyrin_rpt-contain_sf"/>
</dbReference>
<protein>
    <submittedName>
        <fullName evidence="5">Hos4 protein</fullName>
    </submittedName>
</protein>
<gene>
    <name evidence="5" type="primary">HOS4</name>
    <name evidence="5" type="ORF">CU098_002110</name>
</gene>
<dbReference type="PANTHER" id="PTHR24171:SF8">
    <property type="entry name" value="BRCA1-ASSOCIATED RING DOMAIN PROTEIN 1"/>
    <property type="match status" value="1"/>
</dbReference>
<dbReference type="PROSITE" id="PS50297">
    <property type="entry name" value="ANK_REP_REGION"/>
    <property type="match status" value="8"/>
</dbReference>
<dbReference type="SUPFAM" id="SSF48403">
    <property type="entry name" value="Ankyrin repeat"/>
    <property type="match status" value="2"/>
</dbReference>
<feature type="repeat" description="ANK" evidence="3">
    <location>
        <begin position="63"/>
        <end position="95"/>
    </location>
</feature>
<dbReference type="AlphaFoldDB" id="A0A367K7T3"/>
<feature type="domain" description="DUF7593" evidence="4">
    <location>
        <begin position="626"/>
        <end position="746"/>
    </location>
</feature>
<keyword evidence="6" id="KW-1185">Reference proteome</keyword>
<feature type="repeat" description="ANK" evidence="3">
    <location>
        <begin position="162"/>
        <end position="194"/>
    </location>
</feature>
<feature type="repeat" description="ANK" evidence="3">
    <location>
        <begin position="431"/>
        <end position="463"/>
    </location>
</feature>
<feature type="repeat" description="ANK" evidence="3">
    <location>
        <begin position="96"/>
        <end position="128"/>
    </location>
</feature>
<evidence type="ECO:0000256" key="3">
    <source>
        <dbReference type="PROSITE-ProRule" id="PRU00023"/>
    </source>
</evidence>
<comment type="caution">
    <text evidence="5">The sequence shown here is derived from an EMBL/GenBank/DDBJ whole genome shotgun (WGS) entry which is preliminary data.</text>
</comment>
<dbReference type="SMART" id="SM00248">
    <property type="entry name" value="ANK"/>
    <property type="match status" value="10"/>
</dbReference>
<dbReference type="GO" id="GO:0085020">
    <property type="term" value="P:protein K6-linked ubiquitination"/>
    <property type="evidence" value="ECO:0007669"/>
    <property type="project" value="TreeGrafter"/>
</dbReference>
<dbReference type="GO" id="GO:0004842">
    <property type="term" value="F:ubiquitin-protein transferase activity"/>
    <property type="evidence" value="ECO:0007669"/>
    <property type="project" value="TreeGrafter"/>
</dbReference>
<dbReference type="Pfam" id="PF24513">
    <property type="entry name" value="DUF7593"/>
    <property type="match status" value="1"/>
</dbReference>
<keyword evidence="2 3" id="KW-0040">ANK repeat</keyword>
<evidence type="ECO:0000313" key="6">
    <source>
        <dbReference type="Proteomes" id="UP000253551"/>
    </source>
</evidence>
<dbReference type="PROSITE" id="PS50088">
    <property type="entry name" value="ANK_REPEAT"/>
    <property type="match status" value="8"/>
</dbReference>
<dbReference type="EMBL" id="PJQM01002090">
    <property type="protein sequence ID" value="RCH98238.1"/>
    <property type="molecule type" value="Genomic_DNA"/>
</dbReference>
<evidence type="ECO:0000259" key="4">
    <source>
        <dbReference type="Pfam" id="PF24513"/>
    </source>
</evidence>
<dbReference type="Gene3D" id="1.25.40.20">
    <property type="entry name" value="Ankyrin repeat-containing domain"/>
    <property type="match status" value="4"/>
</dbReference>
<feature type="repeat" description="ANK" evidence="3">
    <location>
        <begin position="198"/>
        <end position="227"/>
    </location>
</feature>
<dbReference type="Proteomes" id="UP000253551">
    <property type="component" value="Unassembled WGS sequence"/>
</dbReference>
<dbReference type="Pfam" id="PF12796">
    <property type="entry name" value="Ank_2"/>
    <property type="match status" value="4"/>
</dbReference>
<dbReference type="STRING" id="4846.A0A367K7T3"/>
<dbReference type="OrthoDB" id="194358at2759"/>
<keyword evidence="1" id="KW-0677">Repeat</keyword>
<evidence type="ECO:0000256" key="2">
    <source>
        <dbReference type="ARBA" id="ARBA00023043"/>
    </source>
</evidence>
<reference evidence="5 6" key="1">
    <citation type="journal article" date="2018" name="G3 (Bethesda)">
        <title>Phylogenetic and Phylogenomic Definition of Rhizopus Species.</title>
        <authorList>
            <person name="Gryganskyi A.P."/>
            <person name="Golan J."/>
            <person name="Dolatabadi S."/>
            <person name="Mondo S."/>
            <person name="Robb S."/>
            <person name="Idnurm A."/>
            <person name="Muszewska A."/>
            <person name="Steczkiewicz K."/>
            <person name="Masonjones S."/>
            <person name="Liao H.L."/>
            <person name="Gajdeczka M.T."/>
            <person name="Anike F."/>
            <person name="Vuek A."/>
            <person name="Anishchenko I.M."/>
            <person name="Voigt K."/>
            <person name="de Hoog G.S."/>
            <person name="Smith M.E."/>
            <person name="Heitman J."/>
            <person name="Vilgalys R."/>
            <person name="Stajich J.E."/>
        </authorList>
    </citation>
    <scope>NUCLEOTIDE SEQUENCE [LARGE SCALE GENOMIC DNA]</scope>
    <source>
        <strain evidence="5 6">LSU 92-RS-03</strain>
    </source>
</reference>
<evidence type="ECO:0000256" key="1">
    <source>
        <dbReference type="ARBA" id="ARBA00022737"/>
    </source>
</evidence>
<evidence type="ECO:0000313" key="5">
    <source>
        <dbReference type="EMBL" id="RCH98238.1"/>
    </source>
</evidence>
<sequence length="808" mass="90852">MTHDTMNDNNINNKFRGRIASQDPNKIDKAGRTKIFYFTSSGSLEKVKESVERGADVNHKDHAGWTPLHEAAIKGQYEVAKYLINCGAIVNARGFEDDTPLHDACSYGFFDCVQLLVDSGANIYALNTEKQTPLDVCDDEKCIQIMKAKMKELEELASVDKHGRTSLHRSCIDGSLENVKELLKLGANVNATDNFLCTPLHCAAQYGHLSVVEALIKNGADMNSLDSNNSTVLHTACQHSHQSIAQYLIDSGANVHAQDKDEQSPYQVASSVAIRQLITAFIDEEKRQRATTEAIDEITFVSNTKQKRISKASKEDSATLSREERKIQAIMRSFEKAEKSQQLKKTKKDKTVNTIRKKKIGSRQSSRECSVEENTVTKRKPAAVVDLSKLDPYKKDTSGRTQLFKWSIRGHIEAVETLLKAGANPSEKDNAGYTALHEAALAGKIDVVRILLENNADSNSKGADLDTPLHDAAENGYPEIVKLLLDYGADIHIKNSKGQTPLDIAEEEEDKEITKMLKQYKPVKQKKRRLVLAADMSCKQLQSPVSPVSFENVKTETYLKDAKAHARQLSGQHLPKKSLKNLQIVKTEVPFDGYQPLIPTPPPDHWSRVIKKEEEELMELYDERPNSHYPSVNCASKFLPLYTIQQYEGDNSSSFHVADIQVGLLLGISTEQILKQYPHLSRRKVSEKEKERLWSPLSPMICTGTPLNDDEKDKQREVKETEKQKFLEKEIYFIRLDQVVSIIKNDYSHLSEILITITLDIGYQPSSNDKEYGSIKQKTSNVKLPPKFAMKMRKCGMLSKFDDGKNTP</sequence>
<feature type="repeat" description="ANK" evidence="3">
    <location>
        <begin position="398"/>
        <end position="430"/>
    </location>
</feature>
<feature type="repeat" description="ANK" evidence="3">
    <location>
        <begin position="464"/>
        <end position="496"/>
    </location>
</feature>
<dbReference type="InterPro" id="IPR056015">
    <property type="entry name" value="DUF7593"/>
</dbReference>
<organism evidence="5 6">
    <name type="scientific">Rhizopus stolonifer</name>
    <name type="common">Rhizopus nigricans</name>
    <dbReference type="NCBI Taxonomy" id="4846"/>
    <lineage>
        <taxon>Eukaryota</taxon>
        <taxon>Fungi</taxon>
        <taxon>Fungi incertae sedis</taxon>
        <taxon>Mucoromycota</taxon>
        <taxon>Mucoromycotina</taxon>
        <taxon>Mucoromycetes</taxon>
        <taxon>Mucorales</taxon>
        <taxon>Mucorineae</taxon>
        <taxon>Rhizopodaceae</taxon>
        <taxon>Rhizopus</taxon>
    </lineage>
</organism>
<dbReference type="Pfam" id="PF13857">
    <property type="entry name" value="Ank_5"/>
    <property type="match status" value="1"/>
</dbReference>
<proteinExistence type="predicted"/>